<dbReference type="PANTHER" id="PTHR46401:SF2">
    <property type="entry name" value="GLYCOSYLTRANSFERASE WBBK-RELATED"/>
    <property type="match status" value="1"/>
</dbReference>
<dbReference type="Proteomes" id="UP000649826">
    <property type="component" value="Unassembled WGS sequence"/>
</dbReference>
<evidence type="ECO:0000259" key="2">
    <source>
        <dbReference type="Pfam" id="PF00534"/>
    </source>
</evidence>
<evidence type="ECO:0000313" key="4">
    <source>
        <dbReference type="Proteomes" id="UP000649826"/>
    </source>
</evidence>
<dbReference type="EMBL" id="JACOQG010000047">
    <property type="protein sequence ID" value="MBC5781091.1"/>
    <property type="molecule type" value="Genomic_DNA"/>
</dbReference>
<feature type="domain" description="Glycosyl transferase family 1" evidence="2">
    <location>
        <begin position="189"/>
        <end position="329"/>
    </location>
</feature>
<name>A0ABR7IM26_9FIRM</name>
<dbReference type="Pfam" id="PF00534">
    <property type="entry name" value="Glycos_transf_1"/>
    <property type="match status" value="1"/>
</dbReference>
<dbReference type="InterPro" id="IPR001296">
    <property type="entry name" value="Glyco_trans_1"/>
</dbReference>
<accession>A0ABR7IM26</accession>
<sequence length="348" mass="40489">MRIVVNDIAASEGGAISILKSLYQYILEADDINEWFFLLSGMYIKETKNVHVLLFKKEKKSRIRRLMFDNVYGGKIINDLNPDVVFYLQNTLVKGVKAKQVMYMDQSIPFQNVYNFSFFDKEQRPYAVYQYLIGKLIKSACRNSDKIIVQTKWIRDAIAEKCNIKKEKIVIIPPEIIRVPFFSDENEFDKKCFFYPASGAYYKNHICISKAMDILENEGINDICVGVTIDKNNKLNNKIKFYGKMDHKDVMRHLKKSTLLFPSYIETYGLPLVEARMLETIILAADTSFSHELLDGYDNAYFFDPFIPESLSRLMKKIRLGEISKKKITNEIPIHINSWKLVVDSLEK</sequence>
<comment type="caution">
    <text evidence="3">The sequence shown here is derived from an EMBL/GenBank/DDBJ whole genome shotgun (WGS) entry which is preliminary data.</text>
</comment>
<keyword evidence="1" id="KW-0808">Transferase</keyword>
<dbReference type="RefSeq" id="WP_186995667.1">
    <property type="nucleotide sequence ID" value="NZ_JACOQG010000047.1"/>
</dbReference>
<dbReference type="PANTHER" id="PTHR46401">
    <property type="entry name" value="GLYCOSYLTRANSFERASE WBBK-RELATED"/>
    <property type="match status" value="1"/>
</dbReference>
<reference evidence="3 4" key="1">
    <citation type="submission" date="2020-08" db="EMBL/GenBank/DDBJ databases">
        <title>Genome public.</title>
        <authorList>
            <person name="Liu C."/>
            <person name="Sun Q."/>
        </authorList>
    </citation>
    <scope>NUCLEOTIDE SEQUENCE [LARGE SCALE GENOMIC DNA]</scope>
    <source>
        <strain evidence="3 4">M29</strain>
    </source>
</reference>
<keyword evidence="4" id="KW-1185">Reference proteome</keyword>
<proteinExistence type="predicted"/>
<dbReference type="SUPFAM" id="SSF53756">
    <property type="entry name" value="UDP-Glycosyltransferase/glycogen phosphorylase"/>
    <property type="match status" value="1"/>
</dbReference>
<gene>
    <name evidence="3" type="ORF">H8Z82_15895</name>
</gene>
<dbReference type="Gene3D" id="3.40.50.2000">
    <property type="entry name" value="Glycogen Phosphorylase B"/>
    <property type="match status" value="2"/>
</dbReference>
<organism evidence="3 4">
    <name type="scientific">Blautia difficilis</name>
    <dbReference type="NCBI Taxonomy" id="2763027"/>
    <lineage>
        <taxon>Bacteria</taxon>
        <taxon>Bacillati</taxon>
        <taxon>Bacillota</taxon>
        <taxon>Clostridia</taxon>
        <taxon>Lachnospirales</taxon>
        <taxon>Lachnospiraceae</taxon>
        <taxon>Blautia</taxon>
    </lineage>
</organism>
<protein>
    <submittedName>
        <fullName evidence="3">Glycosyltransferase</fullName>
    </submittedName>
</protein>
<evidence type="ECO:0000256" key="1">
    <source>
        <dbReference type="ARBA" id="ARBA00022679"/>
    </source>
</evidence>
<evidence type="ECO:0000313" key="3">
    <source>
        <dbReference type="EMBL" id="MBC5781091.1"/>
    </source>
</evidence>